<evidence type="ECO:0000256" key="8">
    <source>
        <dbReference type="ARBA" id="ARBA00023014"/>
    </source>
</evidence>
<reference evidence="11 12" key="1">
    <citation type="journal article" date="2017" name="ISME J.">
        <title>Energy and carbon metabolisms in a deep terrestrial subsurface fluid microbial community.</title>
        <authorList>
            <person name="Momper L."/>
            <person name="Jungbluth S.P."/>
            <person name="Lee M.D."/>
            <person name="Amend J.P."/>
        </authorList>
    </citation>
    <scope>NUCLEOTIDE SEQUENCE [LARGE SCALE GENOMIC DNA]</scope>
    <source>
        <strain evidence="11">SURF_17</strain>
    </source>
</reference>
<dbReference type="SFLD" id="SFLDS00029">
    <property type="entry name" value="Radical_SAM"/>
    <property type="match status" value="1"/>
</dbReference>
<dbReference type="PROSITE" id="PS01278">
    <property type="entry name" value="MTTASE_RADICAL"/>
    <property type="match status" value="1"/>
</dbReference>
<dbReference type="PROSITE" id="PS51918">
    <property type="entry name" value="RADICAL_SAM"/>
    <property type="match status" value="1"/>
</dbReference>
<name>A0A419F3H9_9BACT</name>
<evidence type="ECO:0000256" key="4">
    <source>
        <dbReference type="ARBA" id="ARBA00022679"/>
    </source>
</evidence>
<evidence type="ECO:0000259" key="9">
    <source>
        <dbReference type="PROSITE" id="PS51332"/>
    </source>
</evidence>
<evidence type="ECO:0000256" key="3">
    <source>
        <dbReference type="ARBA" id="ARBA00022603"/>
    </source>
</evidence>
<dbReference type="GO" id="GO:0005829">
    <property type="term" value="C:cytosol"/>
    <property type="evidence" value="ECO:0007669"/>
    <property type="project" value="TreeGrafter"/>
</dbReference>
<dbReference type="CDD" id="cd01335">
    <property type="entry name" value="Radical_SAM"/>
    <property type="match status" value="1"/>
</dbReference>
<evidence type="ECO:0000256" key="6">
    <source>
        <dbReference type="ARBA" id="ARBA00022723"/>
    </source>
</evidence>
<keyword evidence="8" id="KW-0411">Iron-sulfur</keyword>
<evidence type="ECO:0000256" key="2">
    <source>
        <dbReference type="ARBA" id="ARBA00022485"/>
    </source>
</evidence>
<dbReference type="PROSITE" id="PS51332">
    <property type="entry name" value="B12_BINDING"/>
    <property type="match status" value="1"/>
</dbReference>
<dbReference type="GO" id="GO:0046872">
    <property type="term" value="F:metal ion binding"/>
    <property type="evidence" value="ECO:0007669"/>
    <property type="project" value="UniProtKB-KW"/>
</dbReference>
<sequence length="428" mass="48301">MKVLFAKAGAPRISPVFAQEKRFPIGIGFLISVLREAGHEVYFIDNYLHPRNFIEEGLLQENGIDVLGVHVDSICFDEAEAILKGAEKLRKKGRWGGKIVVGGPHASVMPETIPEYVDHVVIGEGEKVILKIIDGASERVIGDNPIAELDSLPMPAYDLAARLPYDTTAPFIDETPVFSMNTSRGCPFECTFCSVGSVWGRRYHCFSANRIIEDIKFLRREYHAAGIYFREDNFTLRKDRVKAFCEGLLSNGVNIHWMCETRVDTLDKDLLVLMKRAGCAGLYIGTESGSQRMLDFMKKGITIDQIKEVFQWCGDLGLRTLASFVVGAPTETSEERKETVEFARNLGATVYGFNVFVGIPRSFLYDYVLANKLYEHIDRRGLIYLEGHDAMVDEFYDGNPLMKIPRPKGVREHLYALAKRVRRGIRKN</sequence>
<dbReference type="GO" id="GO:0003824">
    <property type="term" value="F:catalytic activity"/>
    <property type="evidence" value="ECO:0007669"/>
    <property type="project" value="InterPro"/>
</dbReference>
<dbReference type="Pfam" id="PF04055">
    <property type="entry name" value="Radical_SAM"/>
    <property type="match status" value="1"/>
</dbReference>
<evidence type="ECO:0000256" key="1">
    <source>
        <dbReference type="ARBA" id="ARBA00001966"/>
    </source>
</evidence>
<dbReference type="SMART" id="SM00729">
    <property type="entry name" value="Elp3"/>
    <property type="match status" value="1"/>
</dbReference>
<gene>
    <name evidence="11" type="ORF">C4532_05285</name>
</gene>
<dbReference type="InterPro" id="IPR036724">
    <property type="entry name" value="Cobalamin-bd_sf"/>
</dbReference>
<feature type="domain" description="B12-binding" evidence="9">
    <location>
        <begin position="1"/>
        <end position="143"/>
    </location>
</feature>
<dbReference type="SFLD" id="SFLDG01123">
    <property type="entry name" value="methyltransferase_(Class_B)"/>
    <property type="match status" value="1"/>
</dbReference>
<dbReference type="EMBL" id="QZKI01000037">
    <property type="protein sequence ID" value="RJP72845.1"/>
    <property type="molecule type" value="Genomic_DNA"/>
</dbReference>
<evidence type="ECO:0000259" key="10">
    <source>
        <dbReference type="PROSITE" id="PS51918"/>
    </source>
</evidence>
<dbReference type="InterPro" id="IPR007197">
    <property type="entry name" value="rSAM"/>
</dbReference>
<dbReference type="PANTHER" id="PTHR43409">
    <property type="entry name" value="ANAEROBIC MAGNESIUM-PROTOPORPHYRIN IX MONOMETHYL ESTER CYCLASE-RELATED"/>
    <property type="match status" value="1"/>
</dbReference>
<dbReference type="InterPro" id="IPR051198">
    <property type="entry name" value="BchE-like"/>
</dbReference>
<dbReference type="Pfam" id="PF02310">
    <property type="entry name" value="B12-binding"/>
    <property type="match status" value="1"/>
</dbReference>
<feature type="domain" description="Radical SAM core" evidence="10">
    <location>
        <begin position="172"/>
        <end position="394"/>
    </location>
</feature>
<protein>
    <submittedName>
        <fullName evidence="11">Radical SAM protein</fullName>
    </submittedName>
</protein>
<comment type="cofactor">
    <cofactor evidence="1">
        <name>[4Fe-4S] cluster</name>
        <dbReference type="ChEBI" id="CHEBI:49883"/>
    </cofactor>
</comment>
<dbReference type="SFLD" id="SFLDG01082">
    <property type="entry name" value="B12-binding_domain_containing"/>
    <property type="match status" value="1"/>
</dbReference>
<dbReference type="Gene3D" id="3.40.50.280">
    <property type="entry name" value="Cobalamin-binding domain"/>
    <property type="match status" value="1"/>
</dbReference>
<dbReference type="Proteomes" id="UP000285961">
    <property type="component" value="Unassembled WGS sequence"/>
</dbReference>
<dbReference type="GO" id="GO:0051539">
    <property type="term" value="F:4 iron, 4 sulfur cluster binding"/>
    <property type="evidence" value="ECO:0007669"/>
    <property type="project" value="UniProtKB-KW"/>
</dbReference>
<accession>A0A419F3H9</accession>
<dbReference type="InterPro" id="IPR006638">
    <property type="entry name" value="Elp3/MiaA/NifB-like_rSAM"/>
</dbReference>
<keyword evidence="7" id="KW-0408">Iron</keyword>
<keyword evidence="2" id="KW-0004">4Fe-4S</keyword>
<organism evidence="11 12">
    <name type="scientific">Candidatus Abyssobacteria bacterium SURF_17</name>
    <dbReference type="NCBI Taxonomy" id="2093361"/>
    <lineage>
        <taxon>Bacteria</taxon>
        <taxon>Pseudomonadati</taxon>
        <taxon>Candidatus Hydrogenedentota</taxon>
        <taxon>Candidatus Abyssobacteria</taxon>
    </lineage>
</organism>
<dbReference type="PANTHER" id="PTHR43409:SF7">
    <property type="entry name" value="BLL1977 PROTEIN"/>
    <property type="match status" value="1"/>
</dbReference>
<dbReference type="InterPro" id="IPR058240">
    <property type="entry name" value="rSAM_sf"/>
</dbReference>
<dbReference type="InterPro" id="IPR034466">
    <property type="entry name" value="Methyltransferase_Class_B"/>
</dbReference>
<keyword evidence="5" id="KW-0949">S-adenosyl-L-methionine</keyword>
<keyword evidence="4" id="KW-0808">Transferase</keyword>
<dbReference type="InterPro" id="IPR006158">
    <property type="entry name" value="Cobalamin-bd"/>
</dbReference>
<keyword evidence="3" id="KW-0489">Methyltransferase</keyword>
<dbReference type="InterPro" id="IPR020612">
    <property type="entry name" value="Methylthiotransferase_CS"/>
</dbReference>
<comment type="caution">
    <text evidence="11">The sequence shown here is derived from an EMBL/GenBank/DDBJ whole genome shotgun (WGS) entry which is preliminary data.</text>
</comment>
<dbReference type="InterPro" id="IPR023404">
    <property type="entry name" value="rSAM_horseshoe"/>
</dbReference>
<dbReference type="SUPFAM" id="SSF52242">
    <property type="entry name" value="Cobalamin (vitamin B12)-binding domain"/>
    <property type="match status" value="1"/>
</dbReference>
<evidence type="ECO:0000313" key="12">
    <source>
        <dbReference type="Proteomes" id="UP000285961"/>
    </source>
</evidence>
<keyword evidence="6" id="KW-0479">Metal-binding</keyword>
<evidence type="ECO:0000256" key="5">
    <source>
        <dbReference type="ARBA" id="ARBA00022691"/>
    </source>
</evidence>
<dbReference type="Gene3D" id="3.80.30.20">
    <property type="entry name" value="tm_1862 like domain"/>
    <property type="match status" value="1"/>
</dbReference>
<dbReference type="GO" id="GO:0031419">
    <property type="term" value="F:cobalamin binding"/>
    <property type="evidence" value="ECO:0007669"/>
    <property type="project" value="InterPro"/>
</dbReference>
<dbReference type="AlphaFoldDB" id="A0A419F3H9"/>
<evidence type="ECO:0000256" key="7">
    <source>
        <dbReference type="ARBA" id="ARBA00023004"/>
    </source>
</evidence>
<proteinExistence type="predicted"/>
<dbReference type="SUPFAM" id="SSF102114">
    <property type="entry name" value="Radical SAM enzymes"/>
    <property type="match status" value="1"/>
</dbReference>
<evidence type="ECO:0000313" key="11">
    <source>
        <dbReference type="EMBL" id="RJP72845.1"/>
    </source>
</evidence>